<evidence type="ECO:0008006" key="3">
    <source>
        <dbReference type="Google" id="ProtNLM"/>
    </source>
</evidence>
<dbReference type="Proteomes" id="UP001142055">
    <property type="component" value="Chromosome 3"/>
</dbReference>
<dbReference type="OMA" id="MESIHNV"/>
<protein>
    <recommendedName>
        <fullName evidence="3">DUF19 domain-containing protein</fullName>
    </recommendedName>
</protein>
<gene>
    <name evidence="1" type="ORF">RDWZM_007931</name>
</gene>
<comment type="caution">
    <text evidence="1">The sequence shown here is derived from an EMBL/GenBank/DDBJ whole genome shotgun (WGS) entry which is preliminary data.</text>
</comment>
<evidence type="ECO:0000313" key="1">
    <source>
        <dbReference type="EMBL" id="KAJ6216774.1"/>
    </source>
</evidence>
<dbReference type="PANTHER" id="PTHR33964:SF1">
    <property type="entry name" value="RE45066P"/>
    <property type="match status" value="1"/>
</dbReference>
<name>A0A9Q0RJI0_BLOTA</name>
<sequence>MILNYRVKYCFLWLTLIAILVIVSPTYSTKARSYLLNKRQCTMKRQHQLEMLMARTAPVGNESRERFPESFEQLQKYCQRLARILAQTETFFKDCYDKTVRDYANILIYTSKRNMKKYCSKKQTRFVAEMLKLAPCANRHVRNNPVPIKCYDRFINETTQLIGIENDNLKIPHACCNSMVLLKCAEEFMYSIPCLQKHTPMLLDYFRTGTSSISDIMCGEYNDQTDSCMRLGKAPKPVKKLKQIKYVTPMALLIDLMESIHNVTSSPTLQFK</sequence>
<organism evidence="1 2">
    <name type="scientific">Blomia tropicalis</name>
    <name type="common">Mite</name>
    <dbReference type="NCBI Taxonomy" id="40697"/>
    <lineage>
        <taxon>Eukaryota</taxon>
        <taxon>Metazoa</taxon>
        <taxon>Ecdysozoa</taxon>
        <taxon>Arthropoda</taxon>
        <taxon>Chelicerata</taxon>
        <taxon>Arachnida</taxon>
        <taxon>Acari</taxon>
        <taxon>Acariformes</taxon>
        <taxon>Sarcoptiformes</taxon>
        <taxon>Astigmata</taxon>
        <taxon>Glycyphagoidea</taxon>
        <taxon>Echimyopodidae</taxon>
        <taxon>Blomia</taxon>
    </lineage>
</organism>
<evidence type="ECO:0000313" key="2">
    <source>
        <dbReference type="Proteomes" id="UP001142055"/>
    </source>
</evidence>
<dbReference type="PANTHER" id="PTHR33964">
    <property type="entry name" value="RE45066P-RELATED"/>
    <property type="match status" value="1"/>
</dbReference>
<keyword evidence="2" id="KW-1185">Reference proteome</keyword>
<dbReference type="EMBL" id="JAPWDV010000003">
    <property type="protein sequence ID" value="KAJ6216774.1"/>
    <property type="molecule type" value="Genomic_DNA"/>
</dbReference>
<dbReference type="AlphaFoldDB" id="A0A9Q0RJI0"/>
<accession>A0A9Q0RJI0</accession>
<proteinExistence type="predicted"/>
<reference evidence="1" key="1">
    <citation type="submission" date="2022-12" db="EMBL/GenBank/DDBJ databases">
        <title>Genome assemblies of Blomia tropicalis.</title>
        <authorList>
            <person name="Cui Y."/>
        </authorList>
    </citation>
    <scope>NUCLEOTIDE SEQUENCE</scope>
    <source>
        <tissue evidence="1">Adult mites</tissue>
    </source>
</reference>